<evidence type="ECO:0000259" key="1">
    <source>
        <dbReference type="Pfam" id="PF00078"/>
    </source>
</evidence>
<proteinExistence type="predicted"/>
<name>A0A8K1GI45_9PASS</name>
<evidence type="ECO:0000313" key="2">
    <source>
        <dbReference type="EMBL" id="TRZ18473.1"/>
    </source>
</evidence>
<gene>
    <name evidence="2" type="ORF">HGM15179_008623</name>
</gene>
<organism evidence="2 3">
    <name type="scientific">Zosterops borbonicus</name>
    <dbReference type="NCBI Taxonomy" id="364589"/>
    <lineage>
        <taxon>Eukaryota</taxon>
        <taxon>Metazoa</taxon>
        <taxon>Chordata</taxon>
        <taxon>Craniata</taxon>
        <taxon>Vertebrata</taxon>
        <taxon>Euteleostomi</taxon>
        <taxon>Archelosauria</taxon>
        <taxon>Archosauria</taxon>
        <taxon>Dinosauria</taxon>
        <taxon>Saurischia</taxon>
        <taxon>Theropoda</taxon>
        <taxon>Coelurosauria</taxon>
        <taxon>Aves</taxon>
        <taxon>Neognathae</taxon>
        <taxon>Neoaves</taxon>
        <taxon>Telluraves</taxon>
        <taxon>Australaves</taxon>
        <taxon>Passeriformes</taxon>
        <taxon>Sylvioidea</taxon>
        <taxon>Zosteropidae</taxon>
        <taxon>Zosterops</taxon>
    </lineage>
</organism>
<evidence type="ECO:0000313" key="3">
    <source>
        <dbReference type="Proteomes" id="UP000796761"/>
    </source>
</evidence>
<comment type="caution">
    <text evidence="2">The sequence shown here is derived from an EMBL/GenBank/DDBJ whole genome shotgun (WGS) entry which is preliminary data.</text>
</comment>
<reference evidence="2" key="1">
    <citation type="submission" date="2019-04" db="EMBL/GenBank/DDBJ databases">
        <title>Genome assembly of Zosterops borbonicus 15179.</title>
        <authorList>
            <person name="Leroy T."/>
            <person name="Anselmetti Y."/>
            <person name="Tilak M.-K."/>
            <person name="Nabholz B."/>
        </authorList>
    </citation>
    <scope>NUCLEOTIDE SEQUENCE</scope>
    <source>
        <strain evidence="2">HGM_15179</strain>
        <tissue evidence="2">Muscle</tissue>
    </source>
</reference>
<dbReference type="EMBL" id="SWJQ01000222">
    <property type="protein sequence ID" value="TRZ18473.1"/>
    <property type="molecule type" value="Genomic_DNA"/>
</dbReference>
<dbReference type="OrthoDB" id="416454at2759"/>
<protein>
    <recommendedName>
        <fullName evidence="1">Reverse transcriptase domain-containing protein</fullName>
    </recommendedName>
</protein>
<feature type="domain" description="Reverse transcriptase" evidence="1">
    <location>
        <begin position="103"/>
        <end position="257"/>
    </location>
</feature>
<dbReference type="InterPro" id="IPR000477">
    <property type="entry name" value="RT_dom"/>
</dbReference>
<dbReference type="AlphaFoldDB" id="A0A8K1GI45"/>
<keyword evidence="3" id="KW-1185">Reference proteome</keyword>
<sequence length="257" mass="29420">MPRRVRVALPCQRWQRDVCSDPGDKRMEFFCWPKPGSQERERKMRKVKSSKEVIPCTVPSNSMTLSVSSDSRLQDPWILPHFRKVYCKADTVISLFCFCKTVFESSSSIWQFHIDLSVDLEGRDVDVVYLDLSKAFDSVSHSTLLEKLAAQGLDRSTLCWVRNWLDGRAQRVVVNGAASSWGQSPVVSPRDLGPVLFNIFTDDMDEGIESFISKFVDDTKLGVCVDHLEDRRALQRDLAWLGQWAESNKMKFNESKC</sequence>
<dbReference type="Pfam" id="PF00078">
    <property type="entry name" value="RVT_1"/>
    <property type="match status" value="1"/>
</dbReference>
<dbReference type="PANTHER" id="PTHR33332">
    <property type="entry name" value="REVERSE TRANSCRIPTASE DOMAIN-CONTAINING PROTEIN"/>
    <property type="match status" value="1"/>
</dbReference>
<dbReference type="Proteomes" id="UP000796761">
    <property type="component" value="Unassembled WGS sequence"/>
</dbReference>
<accession>A0A8K1GI45</accession>